<evidence type="ECO:0000313" key="3">
    <source>
        <dbReference type="Proteomes" id="UP000235387"/>
    </source>
</evidence>
<dbReference type="Proteomes" id="UP000235387">
    <property type="component" value="Unassembled WGS sequence"/>
</dbReference>
<accession>A0A2N7L8Q4</accession>
<name>A0A2N7L8Q4_9GAMM</name>
<protein>
    <submittedName>
        <fullName evidence="2">Uncharacterized protein</fullName>
    </submittedName>
</protein>
<keyword evidence="1" id="KW-0472">Membrane</keyword>
<feature type="transmembrane region" description="Helical" evidence="1">
    <location>
        <begin position="21"/>
        <end position="40"/>
    </location>
</feature>
<sequence length="83" mass="9381">MDEHQVQSAHLKFLLYRDVTANLFLVLFMLVVWSVSGMQLPYFGTIHPWAIGIEATFFLFALICAQTYGKRSVVNATAIRTAT</sequence>
<organism evidence="2 3">
    <name type="scientific">Enterovibrio norvegicus</name>
    <dbReference type="NCBI Taxonomy" id="188144"/>
    <lineage>
        <taxon>Bacteria</taxon>
        <taxon>Pseudomonadati</taxon>
        <taxon>Pseudomonadota</taxon>
        <taxon>Gammaproteobacteria</taxon>
        <taxon>Vibrionales</taxon>
        <taxon>Vibrionaceae</taxon>
        <taxon>Enterovibrio</taxon>
    </lineage>
</organism>
<dbReference type="AlphaFoldDB" id="A0A2N7L8Q4"/>
<evidence type="ECO:0000256" key="1">
    <source>
        <dbReference type="SAM" id="Phobius"/>
    </source>
</evidence>
<keyword evidence="1" id="KW-0812">Transmembrane</keyword>
<evidence type="ECO:0000313" key="2">
    <source>
        <dbReference type="EMBL" id="PMN90686.1"/>
    </source>
</evidence>
<reference evidence="3" key="1">
    <citation type="submission" date="2016-07" db="EMBL/GenBank/DDBJ databases">
        <title>Nontailed viruses are major unrecognized killers of bacteria in the ocean.</title>
        <authorList>
            <person name="Kauffman K."/>
            <person name="Hussain F."/>
            <person name="Yang J."/>
            <person name="Arevalo P."/>
            <person name="Brown J."/>
            <person name="Cutler M."/>
            <person name="Kelly L."/>
            <person name="Polz M.F."/>
        </authorList>
    </citation>
    <scope>NUCLEOTIDE SEQUENCE [LARGE SCALE GENOMIC DNA]</scope>
    <source>
        <strain evidence="3">10N.261.45.A10</strain>
    </source>
</reference>
<feature type="transmembrane region" description="Helical" evidence="1">
    <location>
        <begin position="46"/>
        <end position="65"/>
    </location>
</feature>
<dbReference type="EMBL" id="MDAL01000027">
    <property type="protein sequence ID" value="PMN90686.1"/>
    <property type="molecule type" value="Genomic_DNA"/>
</dbReference>
<comment type="caution">
    <text evidence="2">The sequence shown here is derived from an EMBL/GenBank/DDBJ whole genome shotgun (WGS) entry which is preliminary data.</text>
</comment>
<proteinExistence type="predicted"/>
<keyword evidence="1" id="KW-1133">Transmembrane helix</keyword>
<gene>
    <name evidence="2" type="ORF">BCT23_04155</name>
</gene>